<dbReference type="PANTHER" id="PTHR35046:SF18">
    <property type="entry name" value="RNA-DIRECTED DNA POLYMERASE"/>
    <property type="match status" value="1"/>
</dbReference>
<reference evidence="2" key="1">
    <citation type="submission" date="2020-06" db="EMBL/GenBank/DDBJ databases">
        <authorList>
            <person name="Li T."/>
            <person name="Hu X."/>
            <person name="Zhang T."/>
            <person name="Song X."/>
            <person name="Zhang H."/>
            <person name="Dai N."/>
            <person name="Sheng W."/>
            <person name="Hou X."/>
            <person name="Wei L."/>
        </authorList>
    </citation>
    <scope>NUCLEOTIDE SEQUENCE</scope>
    <source>
        <strain evidence="2">KEN8</strain>
        <tissue evidence="2">Leaf</tissue>
    </source>
</reference>
<evidence type="ECO:0000256" key="1">
    <source>
        <dbReference type="SAM" id="MobiDB-lite"/>
    </source>
</evidence>
<dbReference type="Gene3D" id="3.30.420.10">
    <property type="entry name" value="Ribonuclease H-like superfamily/Ribonuclease H"/>
    <property type="match status" value="1"/>
</dbReference>
<dbReference type="InterPro" id="IPR036397">
    <property type="entry name" value="RNaseH_sf"/>
</dbReference>
<feature type="compositionally biased region" description="Basic and acidic residues" evidence="1">
    <location>
        <begin position="24"/>
        <end position="48"/>
    </location>
</feature>
<sequence length="173" mass="19726">MVSDDQSSWWPVAESWHRVRRRVEKTEREVEEEKRRKRDVEGRGEEGKGHRHPYTIASIAKIFFDDIYKLHGLPVSIVNDKDNVFTSKFWNQLFSLSGVSLDMSLAYNHQSDGQTERLGGPDWKMRGRGFLNYTSKGFFGWRVARVLGGYGEGLGEEDGALAGSVMEVDKLLG</sequence>
<dbReference type="SUPFAM" id="SSF53098">
    <property type="entry name" value="Ribonuclease H-like"/>
    <property type="match status" value="1"/>
</dbReference>
<gene>
    <name evidence="2" type="ORF">Scaly_0591000</name>
</gene>
<dbReference type="InterPro" id="IPR012337">
    <property type="entry name" value="RNaseH-like_sf"/>
</dbReference>
<proteinExistence type="predicted"/>
<organism evidence="2">
    <name type="scientific">Sesamum calycinum</name>
    <dbReference type="NCBI Taxonomy" id="2727403"/>
    <lineage>
        <taxon>Eukaryota</taxon>
        <taxon>Viridiplantae</taxon>
        <taxon>Streptophyta</taxon>
        <taxon>Embryophyta</taxon>
        <taxon>Tracheophyta</taxon>
        <taxon>Spermatophyta</taxon>
        <taxon>Magnoliopsida</taxon>
        <taxon>eudicotyledons</taxon>
        <taxon>Gunneridae</taxon>
        <taxon>Pentapetalae</taxon>
        <taxon>asterids</taxon>
        <taxon>lamiids</taxon>
        <taxon>Lamiales</taxon>
        <taxon>Pedaliaceae</taxon>
        <taxon>Sesamum</taxon>
    </lineage>
</organism>
<evidence type="ECO:0000313" key="2">
    <source>
        <dbReference type="EMBL" id="KAL0383037.1"/>
    </source>
</evidence>
<dbReference type="GO" id="GO:0003676">
    <property type="term" value="F:nucleic acid binding"/>
    <property type="evidence" value="ECO:0007669"/>
    <property type="project" value="InterPro"/>
</dbReference>
<accession>A0AAW2RS82</accession>
<comment type="caution">
    <text evidence="2">The sequence shown here is derived from an EMBL/GenBank/DDBJ whole genome shotgun (WGS) entry which is preliminary data.</text>
</comment>
<name>A0AAW2RS82_9LAMI</name>
<dbReference type="AlphaFoldDB" id="A0AAW2RS82"/>
<dbReference type="PANTHER" id="PTHR35046">
    <property type="entry name" value="ZINC KNUCKLE (CCHC-TYPE) FAMILY PROTEIN"/>
    <property type="match status" value="1"/>
</dbReference>
<reference evidence="2" key="2">
    <citation type="journal article" date="2024" name="Plant">
        <title>Genomic evolution and insights into agronomic trait innovations of Sesamum species.</title>
        <authorList>
            <person name="Miao H."/>
            <person name="Wang L."/>
            <person name="Qu L."/>
            <person name="Liu H."/>
            <person name="Sun Y."/>
            <person name="Le M."/>
            <person name="Wang Q."/>
            <person name="Wei S."/>
            <person name="Zheng Y."/>
            <person name="Lin W."/>
            <person name="Duan Y."/>
            <person name="Cao H."/>
            <person name="Xiong S."/>
            <person name="Wang X."/>
            <person name="Wei L."/>
            <person name="Li C."/>
            <person name="Ma Q."/>
            <person name="Ju M."/>
            <person name="Zhao R."/>
            <person name="Li G."/>
            <person name="Mu C."/>
            <person name="Tian Q."/>
            <person name="Mei H."/>
            <person name="Zhang T."/>
            <person name="Gao T."/>
            <person name="Zhang H."/>
        </authorList>
    </citation>
    <scope>NUCLEOTIDE SEQUENCE</scope>
    <source>
        <strain evidence="2">KEN8</strain>
    </source>
</reference>
<dbReference type="EMBL" id="JACGWM010000003">
    <property type="protein sequence ID" value="KAL0383037.1"/>
    <property type="molecule type" value="Genomic_DNA"/>
</dbReference>
<protein>
    <submittedName>
        <fullName evidence="2">Uncharacterized protein</fullName>
    </submittedName>
</protein>
<feature type="region of interest" description="Disordered" evidence="1">
    <location>
        <begin position="21"/>
        <end position="50"/>
    </location>
</feature>